<dbReference type="PROSITE" id="PS00905">
    <property type="entry name" value="GTP1_OBG"/>
    <property type="match status" value="1"/>
</dbReference>
<feature type="repeat" description="PPR" evidence="4">
    <location>
        <begin position="644"/>
        <end position="678"/>
    </location>
</feature>
<feature type="repeat" description="PPR" evidence="4">
    <location>
        <begin position="779"/>
        <end position="813"/>
    </location>
</feature>
<dbReference type="InterPro" id="IPR031167">
    <property type="entry name" value="G_OBG"/>
</dbReference>
<dbReference type="InterPro" id="IPR031662">
    <property type="entry name" value="GTP-binding_2"/>
</dbReference>
<evidence type="ECO:0000256" key="3">
    <source>
        <dbReference type="ARBA" id="ARBA00023134"/>
    </source>
</evidence>
<feature type="repeat" description="PPR" evidence="4">
    <location>
        <begin position="1078"/>
        <end position="1112"/>
    </location>
</feature>
<feature type="domain" description="TGS" evidence="8">
    <location>
        <begin position="1633"/>
        <end position="1709"/>
    </location>
</feature>
<dbReference type="PROSITE" id="PS51375">
    <property type="entry name" value="PPR"/>
    <property type="match status" value="8"/>
</dbReference>
<dbReference type="Gene3D" id="6.10.140.1070">
    <property type="match status" value="2"/>
</dbReference>
<dbReference type="PROSITE" id="PS51880">
    <property type="entry name" value="TGS"/>
    <property type="match status" value="1"/>
</dbReference>
<dbReference type="InterPro" id="IPR015915">
    <property type="entry name" value="Kelch-typ_b-propeller"/>
</dbReference>
<keyword evidence="1" id="KW-0677">Repeat</keyword>
<keyword evidence="2" id="KW-0547">Nucleotide-binding</keyword>
<dbReference type="InterPro" id="IPR004095">
    <property type="entry name" value="TGS"/>
</dbReference>
<dbReference type="NCBIfam" id="TIGR00756">
    <property type="entry name" value="PPR"/>
    <property type="match status" value="6"/>
</dbReference>
<feature type="repeat" description="PPR" evidence="4">
    <location>
        <begin position="977"/>
        <end position="1011"/>
    </location>
</feature>
<dbReference type="Pfam" id="PF20430">
    <property type="entry name" value="Eplus_motif"/>
    <property type="match status" value="1"/>
</dbReference>
<dbReference type="InterPro" id="IPR046960">
    <property type="entry name" value="PPR_At4g14850-like_plant"/>
</dbReference>
<dbReference type="InterPro" id="IPR012675">
    <property type="entry name" value="Beta-grasp_dom_sf"/>
</dbReference>
<dbReference type="InterPro" id="IPR012676">
    <property type="entry name" value="TGS-like"/>
</dbReference>
<keyword evidence="10" id="KW-1185">Reference proteome</keyword>
<dbReference type="SUPFAM" id="SSF117281">
    <property type="entry name" value="Kelch motif"/>
    <property type="match status" value="2"/>
</dbReference>
<dbReference type="Pfam" id="PF00646">
    <property type="entry name" value="F-box"/>
    <property type="match status" value="2"/>
</dbReference>
<evidence type="ECO:0000313" key="9">
    <source>
        <dbReference type="EMBL" id="KAH0871830.1"/>
    </source>
</evidence>
<dbReference type="InterPro" id="IPR005225">
    <property type="entry name" value="Small_GTP-bd"/>
</dbReference>
<dbReference type="Pfam" id="PF01926">
    <property type="entry name" value="MMR_HSR1"/>
    <property type="match status" value="1"/>
</dbReference>
<organism evidence="9 10">
    <name type="scientific">Brassica napus</name>
    <name type="common">Rape</name>
    <dbReference type="NCBI Taxonomy" id="3708"/>
    <lineage>
        <taxon>Eukaryota</taxon>
        <taxon>Viridiplantae</taxon>
        <taxon>Streptophyta</taxon>
        <taxon>Embryophyta</taxon>
        <taxon>Tracheophyta</taxon>
        <taxon>Spermatophyta</taxon>
        <taxon>Magnoliopsida</taxon>
        <taxon>eudicotyledons</taxon>
        <taxon>Gunneridae</taxon>
        <taxon>Pentapetalae</taxon>
        <taxon>rosids</taxon>
        <taxon>malvids</taxon>
        <taxon>Brassicales</taxon>
        <taxon>Brassicaceae</taxon>
        <taxon>Brassiceae</taxon>
        <taxon>Brassica</taxon>
    </lineage>
</organism>
<evidence type="ECO:0000256" key="2">
    <source>
        <dbReference type="ARBA" id="ARBA00022741"/>
    </source>
</evidence>
<evidence type="ECO:0000259" key="8">
    <source>
        <dbReference type="PROSITE" id="PS51880"/>
    </source>
</evidence>
<dbReference type="SMART" id="SM00612">
    <property type="entry name" value="Kelch"/>
    <property type="match status" value="3"/>
</dbReference>
<evidence type="ECO:0000259" key="6">
    <source>
        <dbReference type="PROSITE" id="PS50181"/>
    </source>
</evidence>
<dbReference type="InterPro" id="IPR046849">
    <property type="entry name" value="E2_motif"/>
</dbReference>
<feature type="domain" description="OBG-type G" evidence="7">
    <location>
        <begin position="1408"/>
        <end position="1633"/>
    </location>
</feature>
<dbReference type="InterPro" id="IPR006652">
    <property type="entry name" value="Kelch_1"/>
</dbReference>
<feature type="repeat" description="PPR" evidence="4">
    <location>
        <begin position="1113"/>
        <end position="1147"/>
    </location>
</feature>
<dbReference type="SMART" id="SM00256">
    <property type="entry name" value="FBOX"/>
    <property type="match status" value="2"/>
</dbReference>
<dbReference type="InterPro" id="IPR006074">
    <property type="entry name" value="GTP1-OBG_CS"/>
</dbReference>
<dbReference type="InterPro" id="IPR006073">
    <property type="entry name" value="GTP-bd"/>
</dbReference>
<dbReference type="InterPro" id="IPR002885">
    <property type="entry name" value="PPR_rpt"/>
</dbReference>
<evidence type="ECO:0000313" key="10">
    <source>
        <dbReference type="Proteomes" id="UP000824890"/>
    </source>
</evidence>
<dbReference type="InterPro" id="IPR036047">
    <property type="entry name" value="F-box-like_dom_sf"/>
</dbReference>
<feature type="repeat" description="PPR" evidence="4">
    <location>
        <begin position="1214"/>
        <end position="1248"/>
    </location>
</feature>
<feature type="repeat" description="PPR" evidence="4">
    <location>
        <begin position="1148"/>
        <end position="1178"/>
    </location>
</feature>
<dbReference type="InterPro" id="IPR027417">
    <property type="entry name" value="P-loop_NTPase"/>
</dbReference>
<dbReference type="InterPro" id="IPR001810">
    <property type="entry name" value="F-box_dom"/>
</dbReference>
<dbReference type="CDD" id="cd22152">
    <property type="entry name" value="F-box_AtAFR-like"/>
    <property type="match status" value="2"/>
</dbReference>
<dbReference type="InterPro" id="IPR045001">
    <property type="entry name" value="DRG"/>
</dbReference>
<gene>
    <name evidence="9" type="ORF">HID58_078852</name>
</gene>
<dbReference type="CDD" id="cd17230">
    <property type="entry name" value="TGS_DRG1"/>
    <property type="match status" value="1"/>
</dbReference>
<dbReference type="Pfam" id="PF25210">
    <property type="entry name" value="Kelch_FKB95"/>
    <property type="match status" value="2"/>
</dbReference>
<reference evidence="9 10" key="1">
    <citation type="submission" date="2021-05" db="EMBL/GenBank/DDBJ databases">
        <title>Genome Assembly of Synthetic Allotetraploid Brassica napus Reveals Homoeologous Exchanges between Subgenomes.</title>
        <authorList>
            <person name="Davis J.T."/>
        </authorList>
    </citation>
    <scope>NUCLEOTIDE SEQUENCE [LARGE SCALE GENOMIC DNA]</scope>
    <source>
        <strain evidence="10">cv. Da-Ae</strain>
        <tissue evidence="9">Seedling</tissue>
    </source>
</reference>
<dbReference type="SUPFAM" id="SSF81383">
    <property type="entry name" value="F-box domain"/>
    <property type="match status" value="1"/>
</dbReference>
<dbReference type="Gene3D" id="3.10.20.30">
    <property type="match status" value="1"/>
</dbReference>
<feature type="repeat" description="PPR" evidence="4">
    <location>
        <begin position="880"/>
        <end position="914"/>
    </location>
</feature>
<dbReference type="Pfam" id="PF16897">
    <property type="entry name" value="MMR_HSR1_Xtn"/>
    <property type="match status" value="1"/>
</dbReference>
<sequence>MSSPEEKKKRKRMSTTKKKKPTPQSTPNPSLPDDLLLSCFARVSRLYYPTLSLVSKTFQSILASPELYKTRSSLGRKESCLYVCLLSDPDPIPRWYTLCRKPDRTLTTNGDTMKLKKKKKKSSGYVLAKLPTPHSGPANWSGLVTLGSDIYNFGGSEEPSSSVLILDSRSNTWREGPSMLVKRNYPVAVVLDGKIYVAGGCIDCSSFSDWMEVFDPKKQTWELVPGPGAEICGCEYLSNSAGVDGKVYIFGGDNGLAYRPKEGQWERVGWEMDTDWPWFSFAVIDNVLCNYIEGGFRWYDTNARLWKGLKGVKGLPKFPRYRARLADYGGKMAVLWERVLASTGFKDKLVLCAVIALERRNNDEELWGKVEWHDTVLTVPKRVGFVAMNNEEASPHEQNKMVSPPTTDLSLPDDILLSFLSRVSRLYYPTFSLVSKSFRTLIASPELYQTRSFLNRTETGGCEDCDSLNCIEVFDPNTQSWESEASHGTGGCERLVYKGIGIEGKFHLLGGASHVAYDPREGRWDSVGTEMDIGRAWVSYCVIKNILLYYHERDREFKWYDYKGRFWRKLMGLERLVKFLCYSRVSLADYGGKMAVLWDTFVPGSGIRGRREFARLLQLRASDDPLLHHNAVHGQFIVSGFDSDTYLNNILMKSYSQAGDMVYARKVFDRMSDRNLVTWSTMVSACNHHGLYEESLEVFLEFWRSRKNSPNEYILSSFIQACLHVSSGRSLMVFQLQSFIFKSGFDRDVYVGTLLIGFYLKEGDIDCARLVFDALPEKSTVTWTTMIKGYAKMGRSYVSLQLFYQLMESNVVPDGYILSTVLSACTILSFVEGGKQIHAHILRHGHEMDASLMNVLMDSYVKSGRVTCARKLFDGMWNADITSWTTILSGYKQNSVHKEAMELFSGISKFGLKPDVYACSSILTSCASLHALEYGRHVHAYTIKANLGNDSYVTNSLIDMYAKCDCLNDARKMEEKDLVVWNSMFSGYVQHSENEEALHLFSELQLSRERPDEFTFADMVTAAGNLASLQLGQEFHCQIMKRGLERNSYITNALLDMYSKCGSPEDAYKAFSSASSRDVVCWNSVISSYANHGEGRKALQMLERMMNEGIEPNYITFVGVLSACSHGGLVEDGLEQFEVMLRLGIEPETEHYVCMVSLLSRAGRLEEARQLIEKMPEKPPAIVWRSLLSGCAKTGNIKLAEHAAEMAIASDPTDSGSFTLLSNIYASKGMWADAKKVRERMKFDGVVKEPGRSWILIDNEVHIFLSKDKSHRKANQIYEVLDDLLLQIKWRGIKPDWINEERVSLCVDEIEPEVEKPRKKPWEDLSASSRPSSSLSTSDTGVLSPSHSRLNCCLDAMGRTQKNKATAHHLGLLKAKLAKLRRDLLAPPTKGGGAAAGEGFDVTKSGDSRVGLVGFPSVGKSTLLNKLTGTFSEVASYEFTTLTCIPGVITYRGAKIQLLDLPGIIEGAKDGKGRGRQVISTARTCNCILIVLDAIKPITHKRLIEKELEGFGIRLNKEPPNLTFRKKDKGGINLTSTVTATHLDLDTVKAICSEYRMHNADITLRYDATADDLIDVIEGSRIYMPCIYTINKIDQITLEELEILDKLPHYCPISAHLEWNLDGLLDKIWEYLNLTRIYTKPKAMNPDYDDPVILSSKKRTVEDFCIRIHKDMLKQFKYALVWGSSAKHKPQRVGREHELEDEDVVQIVKKI</sequence>
<dbReference type="SUPFAM" id="SSF81271">
    <property type="entry name" value="TGS-like"/>
    <property type="match status" value="1"/>
</dbReference>
<dbReference type="NCBIfam" id="TIGR00231">
    <property type="entry name" value="small_GTP"/>
    <property type="match status" value="1"/>
</dbReference>
<dbReference type="Pfam" id="PF02824">
    <property type="entry name" value="TGS"/>
    <property type="match status" value="1"/>
</dbReference>
<dbReference type="SUPFAM" id="SSF52540">
    <property type="entry name" value="P-loop containing nucleoside triphosphate hydrolases"/>
    <property type="match status" value="1"/>
</dbReference>
<evidence type="ECO:0000256" key="1">
    <source>
        <dbReference type="ARBA" id="ARBA00022737"/>
    </source>
</evidence>
<feature type="domain" description="F-box" evidence="6">
    <location>
        <begin position="405"/>
        <end position="451"/>
    </location>
</feature>
<feature type="region of interest" description="Disordered" evidence="5">
    <location>
        <begin position="1317"/>
        <end position="1346"/>
    </location>
</feature>
<name>A0ABQ7YV90_BRANA</name>
<dbReference type="InterPro" id="IPR011990">
    <property type="entry name" value="TPR-like_helical_dom_sf"/>
</dbReference>
<keyword evidence="3" id="KW-0342">GTP-binding</keyword>
<evidence type="ECO:0000259" key="7">
    <source>
        <dbReference type="PROSITE" id="PS51710"/>
    </source>
</evidence>
<dbReference type="Gene3D" id="2.120.10.80">
    <property type="entry name" value="Kelch-type beta propeller"/>
    <property type="match status" value="2"/>
</dbReference>
<dbReference type="PROSITE" id="PS51710">
    <property type="entry name" value="G_OBG"/>
    <property type="match status" value="1"/>
</dbReference>
<dbReference type="CDD" id="cd01896">
    <property type="entry name" value="DRG"/>
    <property type="match status" value="1"/>
</dbReference>
<dbReference type="PROSITE" id="PS50181">
    <property type="entry name" value="FBOX"/>
    <property type="match status" value="1"/>
</dbReference>
<dbReference type="Gene3D" id="1.25.40.10">
    <property type="entry name" value="Tetratricopeptide repeat domain"/>
    <property type="match status" value="5"/>
</dbReference>
<comment type="caution">
    <text evidence="9">The sequence shown here is derived from an EMBL/GenBank/DDBJ whole genome shotgun (WGS) entry which is preliminary data.</text>
</comment>
<dbReference type="Proteomes" id="UP000824890">
    <property type="component" value="Unassembled WGS sequence"/>
</dbReference>
<dbReference type="SUPFAM" id="SSF48452">
    <property type="entry name" value="TPR-like"/>
    <property type="match status" value="1"/>
</dbReference>
<feature type="compositionally biased region" description="Low complexity" evidence="5">
    <location>
        <begin position="1326"/>
        <end position="1338"/>
    </location>
</feature>
<dbReference type="PANTHER" id="PTHR47926:SF527">
    <property type="entry name" value="PENTATRICOPEPTIDE REPEAT-CONTAINING PROTEIN"/>
    <property type="match status" value="1"/>
</dbReference>
<dbReference type="InterPro" id="IPR057499">
    <property type="entry name" value="Kelch_FKB95"/>
</dbReference>
<dbReference type="PRINTS" id="PR00326">
    <property type="entry name" value="GTP1OBG"/>
</dbReference>
<dbReference type="PANTHER" id="PTHR47926">
    <property type="entry name" value="PENTATRICOPEPTIDE REPEAT-CONTAINING PROTEIN"/>
    <property type="match status" value="1"/>
</dbReference>
<evidence type="ECO:0000256" key="5">
    <source>
        <dbReference type="SAM" id="MobiDB-lite"/>
    </source>
</evidence>
<dbReference type="InterPro" id="IPR046848">
    <property type="entry name" value="E_motif"/>
</dbReference>
<dbReference type="EMBL" id="JAGKQM010000017">
    <property type="protein sequence ID" value="KAH0871830.1"/>
    <property type="molecule type" value="Genomic_DNA"/>
</dbReference>
<dbReference type="Pfam" id="PF20431">
    <property type="entry name" value="E_motif"/>
    <property type="match status" value="1"/>
</dbReference>
<dbReference type="Pfam" id="PF01535">
    <property type="entry name" value="PPR"/>
    <property type="match status" value="8"/>
</dbReference>
<dbReference type="Pfam" id="PF13041">
    <property type="entry name" value="PPR_2"/>
    <property type="match status" value="1"/>
</dbReference>
<evidence type="ECO:0000256" key="4">
    <source>
        <dbReference type="PROSITE-ProRule" id="PRU00708"/>
    </source>
</evidence>
<accession>A0ABQ7YV90</accession>
<feature type="region of interest" description="Disordered" evidence="5">
    <location>
        <begin position="1"/>
        <end position="30"/>
    </location>
</feature>
<protein>
    <submittedName>
        <fullName evidence="9">Uncharacterized protein</fullName>
    </submittedName>
</protein>
<proteinExistence type="predicted"/>
<feature type="compositionally biased region" description="Basic residues" evidence="5">
    <location>
        <begin position="8"/>
        <end position="21"/>
    </location>
</feature>